<dbReference type="SUPFAM" id="SSF50156">
    <property type="entry name" value="PDZ domain-like"/>
    <property type="match status" value="2"/>
</dbReference>
<dbReference type="InterPro" id="IPR001478">
    <property type="entry name" value="PDZ"/>
</dbReference>
<feature type="signal peptide" evidence="15">
    <location>
        <begin position="1"/>
        <end position="24"/>
    </location>
</feature>
<dbReference type="EMBL" id="CP067136">
    <property type="protein sequence ID" value="WCR07493.1"/>
    <property type="molecule type" value="Genomic_DNA"/>
</dbReference>
<evidence type="ECO:0000256" key="2">
    <source>
        <dbReference type="ARBA" id="ARBA00004418"/>
    </source>
</evidence>
<comment type="subcellular location">
    <subcellularLocation>
        <location evidence="2">Periplasm</location>
    </subcellularLocation>
</comment>
<evidence type="ECO:0000259" key="16">
    <source>
        <dbReference type="PROSITE" id="PS50106"/>
    </source>
</evidence>
<dbReference type="Pfam" id="PF13180">
    <property type="entry name" value="PDZ_2"/>
    <property type="match status" value="2"/>
</dbReference>
<sequence>MKSLSPRYLLSASALAMTVGLGIAAAQQAQQAPQDDVSPEASQRAQEAANNNEPLGAVATDAAPGQVMPDSFADLVEQVAPAVVNITTTAVVSRPTGGNGPNFPEGSPFSDLFRDFGFPGFPNEGGPGDRGMPQRSNALGSGFVISSDGYIVTNNHVIDGADEIEIEFYSGKTLPAKVVGTDPNTDVALLKVDSDAAIPFVKFGNSDSARVGDWVLALGNPLGQGFSASSGIVSARNRELSGTYDDYLQTDAAINRGNSGGPLFNLDGEVIGVNTAILSPNGGSIGIGFSMTSNVVSSVVDQLKEYGETRRGWLGVKIQDVTPDMAEALGLTTESGAMVTDVPDGPAKDAGMRAGDVIIGFDGQDVVDTRSLVRRVAEAPAGEAVDVVVQRQNGPETLSVTLGRRETAEGTGDDNSRNQPQESKTDQMLGMTLGSITPEIAADMGLPRDTSGLVVQEVDPESEAAEKGLMPGDIITEAAQQPIASVADLKDRIAQTRDAGRKSLLVLIRRDGEPRFVALPVDEE</sequence>
<accession>A0ABY7SLR2</accession>
<organism evidence="17 18">
    <name type="scientific">Paracoccus fistulariae</name>
    <dbReference type="NCBI Taxonomy" id="658446"/>
    <lineage>
        <taxon>Bacteria</taxon>
        <taxon>Pseudomonadati</taxon>
        <taxon>Pseudomonadota</taxon>
        <taxon>Alphaproteobacteria</taxon>
        <taxon>Rhodobacterales</taxon>
        <taxon>Paracoccaceae</taxon>
        <taxon>Paracoccus</taxon>
    </lineage>
</organism>
<keyword evidence="18" id="KW-1185">Reference proteome</keyword>
<evidence type="ECO:0000256" key="7">
    <source>
        <dbReference type="ARBA" id="ARBA00022729"/>
    </source>
</evidence>
<dbReference type="SMART" id="SM00228">
    <property type="entry name" value="PDZ"/>
    <property type="match status" value="2"/>
</dbReference>
<dbReference type="InterPro" id="IPR001940">
    <property type="entry name" value="Peptidase_S1C"/>
</dbReference>
<evidence type="ECO:0000256" key="11">
    <source>
        <dbReference type="ARBA" id="ARBA00022825"/>
    </source>
</evidence>
<evidence type="ECO:0000313" key="17">
    <source>
        <dbReference type="EMBL" id="WCR07493.1"/>
    </source>
</evidence>
<evidence type="ECO:0000256" key="1">
    <source>
        <dbReference type="ARBA" id="ARBA00001772"/>
    </source>
</evidence>
<feature type="compositionally biased region" description="Polar residues" evidence="14">
    <location>
        <begin position="40"/>
        <end position="53"/>
    </location>
</feature>
<keyword evidence="8" id="KW-0677">Repeat</keyword>
<comment type="similarity">
    <text evidence="3">Belongs to the peptidase S1C family.</text>
</comment>
<keyword evidence="7 15" id="KW-0732">Signal</keyword>
<evidence type="ECO:0000313" key="18">
    <source>
        <dbReference type="Proteomes" id="UP001219349"/>
    </source>
</evidence>
<feature type="region of interest" description="Disordered" evidence="14">
    <location>
        <begin position="30"/>
        <end position="57"/>
    </location>
</feature>
<protein>
    <recommendedName>
        <fullName evidence="5">Probable periplasmic serine endoprotease DegP-like</fullName>
        <ecNumber evidence="4">3.4.21.107</ecNumber>
    </recommendedName>
    <alternativeName>
        <fullName evidence="13">Protease Do</fullName>
    </alternativeName>
</protein>
<dbReference type="RefSeq" id="WP_377776042.1">
    <property type="nucleotide sequence ID" value="NZ_CP067136.1"/>
</dbReference>
<evidence type="ECO:0000256" key="3">
    <source>
        <dbReference type="ARBA" id="ARBA00010541"/>
    </source>
</evidence>
<evidence type="ECO:0000256" key="14">
    <source>
        <dbReference type="SAM" id="MobiDB-lite"/>
    </source>
</evidence>
<dbReference type="Pfam" id="PF13365">
    <property type="entry name" value="Trypsin_2"/>
    <property type="match status" value="1"/>
</dbReference>
<dbReference type="PANTHER" id="PTHR22939:SF130">
    <property type="entry name" value="PERIPLASMIC SERINE ENDOPROTEASE DEGP-LIKE-RELATED"/>
    <property type="match status" value="1"/>
</dbReference>
<dbReference type="SUPFAM" id="SSF50494">
    <property type="entry name" value="Trypsin-like serine proteases"/>
    <property type="match status" value="1"/>
</dbReference>
<keyword evidence="9" id="KW-0574">Periplasm</keyword>
<keyword evidence="11" id="KW-0720">Serine protease</keyword>
<proteinExistence type="inferred from homology"/>
<evidence type="ECO:0000256" key="12">
    <source>
        <dbReference type="ARBA" id="ARBA00023016"/>
    </source>
</evidence>
<evidence type="ECO:0000256" key="13">
    <source>
        <dbReference type="ARBA" id="ARBA00032850"/>
    </source>
</evidence>
<dbReference type="Proteomes" id="UP001219349">
    <property type="component" value="Chromosome"/>
</dbReference>
<dbReference type="Gene3D" id="2.30.42.10">
    <property type="match status" value="2"/>
</dbReference>
<dbReference type="NCBIfam" id="TIGR02037">
    <property type="entry name" value="degP_htrA_DO"/>
    <property type="match status" value="1"/>
</dbReference>
<feature type="region of interest" description="Disordered" evidence="14">
    <location>
        <begin position="390"/>
        <end position="429"/>
    </location>
</feature>
<keyword evidence="12" id="KW-0346">Stress response</keyword>
<keyword evidence="6" id="KW-0645">Protease</keyword>
<feature type="compositionally biased region" description="Polar residues" evidence="14">
    <location>
        <begin position="390"/>
        <end position="400"/>
    </location>
</feature>
<feature type="domain" description="PDZ" evidence="16">
    <location>
        <begin position="315"/>
        <end position="366"/>
    </location>
</feature>
<evidence type="ECO:0000256" key="5">
    <source>
        <dbReference type="ARBA" id="ARBA00013958"/>
    </source>
</evidence>
<gene>
    <name evidence="17" type="ORF">JHX87_01165</name>
</gene>
<evidence type="ECO:0000256" key="15">
    <source>
        <dbReference type="SAM" id="SignalP"/>
    </source>
</evidence>
<evidence type="ECO:0000256" key="8">
    <source>
        <dbReference type="ARBA" id="ARBA00022737"/>
    </source>
</evidence>
<feature type="domain" description="PDZ" evidence="16">
    <location>
        <begin position="399"/>
        <end position="511"/>
    </location>
</feature>
<dbReference type="PRINTS" id="PR00834">
    <property type="entry name" value="PROTEASES2C"/>
</dbReference>
<reference evidence="17 18" key="1">
    <citation type="submission" date="2021-01" db="EMBL/GenBank/DDBJ databases">
        <title>Biogeographic distribution of Paracoccus.</title>
        <authorList>
            <person name="Hollensteiner J."/>
            <person name="Leineberger J."/>
            <person name="Brinkhoff T."/>
            <person name="Daniel R."/>
        </authorList>
    </citation>
    <scope>NUCLEOTIDE SEQUENCE [LARGE SCALE GENOMIC DNA]</scope>
    <source>
        <strain evidence="17 18">KCTC 22803</strain>
    </source>
</reference>
<evidence type="ECO:0000256" key="9">
    <source>
        <dbReference type="ARBA" id="ARBA00022764"/>
    </source>
</evidence>
<comment type="catalytic activity">
    <reaction evidence="1">
        <text>Acts on substrates that are at least partially unfolded. The cleavage site P1 residue is normally between a pair of hydrophobic residues, such as Val-|-Val.</text>
        <dbReference type="EC" id="3.4.21.107"/>
    </reaction>
</comment>
<evidence type="ECO:0000256" key="10">
    <source>
        <dbReference type="ARBA" id="ARBA00022801"/>
    </source>
</evidence>
<feature type="chain" id="PRO_5045976198" description="Probable periplasmic serine endoprotease DegP-like" evidence="15">
    <location>
        <begin position="25"/>
        <end position="524"/>
    </location>
</feature>
<keyword evidence="10" id="KW-0378">Hydrolase</keyword>
<dbReference type="PANTHER" id="PTHR22939">
    <property type="entry name" value="SERINE PROTEASE FAMILY S1C HTRA-RELATED"/>
    <property type="match status" value="1"/>
</dbReference>
<evidence type="ECO:0000256" key="6">
    <source>
        <dbReference type="ARBA" id="ARBA00022670"/>
    </source>
</evidence>
<name>A0ABY7SLR2_9RHOB</name>
<dbReference type="Gene3D" id="2.40.10.120">
    <property type="match status" value="1"/>
</dbReference>
<dbReference type="CDD" id="cd10839">
    <property type="entry name" value="cpPDZ1_DegP-like"/>
    <property type="match status" value="1"/>
</dbReference>
<dbReference type="InterPro" id="IPR011782">
    <property type="entry name" value="Pept_S1C_Do"/>
</dbReference>
<dbReference type="InterPro" id="IPR009003">
    <property type="entry name" value="Peptidase_S1_PA"/>
</dbReference>
<dbReference type="PROSITE" id="PS50106">
    <property type="entry name" value="PDZ"/>
    <property type="match status" value="2"/>
</dbReference>
<evidence type="ECO:0000256" key="4">
    <source>
        <dbReference type="ARBA" id="ARBA00013035"/>
    </source>
</evidence>
<dbReference type="InterPro" id="IPR036034">
    <property type="entry name" value="PDZ_sf"/>
</dbReference>
<dbReference type="EC" id="3.4.21.107" evidence="4"/>